<geneLocation type="plasmid" evidence="1 2">
    <name>pCYLST.01</name>
</geneLocation>
<keyword evidence="1" id="KW-0614">Plasmid</keyword>
<gene>
    <name evidence="1" type="ORF">Cylst_6586</name>
</gene>
<dbReference type="OrthoDB" id="508414at2"/>
<organism evidence="1 2">
    <name type="scientific">Cylindrospermum stagnale PCC 7417</name>
    <dbReference type="NCBI Taxonomy" id="56107"/>
    <lineage>
        <taxon>Bacteria</taxon>
        <taxon>Bacillati</taxon>
        <taxon>Cyanobacteriota</taxon>
        <taxon>Cyanophyceae</taxon>
        <taxon>Nostocales</taxon>
        <taxon>Nostocaceae</taxon>
        <taxon>Cylindrospermum</taxon>
    </lineage>
</organism>
<evidence type="ECO:0000313" key="1">
    <source>
        <dbReference type="EMBL" id="AFZ28357.1"/>
    </source>
</evidence>
<name>K9X9M4_9NOST</name>
<dbReference type="KEGG" id="csg:Cylst_6586"/>
<keyword evidence="2" id="KW-1185">Reference proteome</keyword>
<protein>
    <submittedName>
        <fullName evidence="1">Uncharacterized protein</fullName>
    </submittedName>
</protein>
<dbReference type="Proteomes" id="UP000010475">
    <property type="component" value="Plasmid pCYLST.01"/>
</dbReference>
<dbReference type="RefSeq" id="WP_015328399.1">
    <property type="nucleotide sequence ID" value="NC_020050.1"/>
</dbReference>
<dbReference type="HOGENOM" id="CLU_2648447_0_0_3"/>
<dbReference type="AlphaFoldDB" id="K9X9M4"/>
<dbReference type="PATRIC" id="fig|56107.3.peg.7064"/>
<proteinExistence type="predicted"/>
<sequence length="76" mass="8923">MTQGIPKLQGVFYPLQHEEWLRAYCELTTRKQAAFYCPEHQKRIHWFGECIPEKAALIKSGCSEFQVNITFEETES</sequence>
<reference evidence="1 2" key="1">
    <citation type="submission" date="2012-06" db="EMBL/GenBank/DDBJ databases">
        <title>Noncontiguous Finished plasmid 1 of genome of Cylindrospermum stagnale PCC 7417.</title>
        <authorList>
            <consortium name="US DOE Joint Genome Institute"/>
            <person name="Gugger M."/>
            <person name="Coursin T."/>
            <person name="Rippka R."/>
            <person name="Tandeau De Marsac N."/>
            <person name="Huntemann M."/>
            <person name="Wei C.-L."/>
            <person name="Han J."/>
            <person name="Detter J.C."/>
            <person name="Han C."/>
            <person name="Tapia R."/>
            <person name="Davenport K."/>
            <person name="Daligault H."/>
            <person name="Erkkila T."/>
            <person name="Gu W."/>
            <person name="Munk A.C.C."/>
            <person name="Teshima H."/>
            <person name="Xu Y."/>
            <person name="Chain P."/>
            <person name="Chen A."/>
            <person name="Krypides N."/>
            <person name="Mavromatis K."/>
            <person name="Markowitz V."/>
            <person name="Szeto E."/>
            <person name="Ivanova N."/>
            <person name="Mikhailova N."/>
            <person name="Ovchinnikova G."/>
            <person name="Pagani I."/>
            <person name="Pati A."/>
            <person name="Goodwin L."/>
            <person name="Peters L."/>
            <person name="Pitluck S."/>
            <person name="Woyke T."/>
            <person name="Kerfeld C."/>
        </authorList>
    </citation>
    <scope>NUCLEOTIDE SEQUENCE [LARGE SCALE GENOMIC DNA]</scope>
    <source>
        <strain evidence="1 2">PCC 7417</strain>
        <plasmid evidence="2">Plasmid pCYLST.01</plasmid>
    </source>
</reference>
<dbReference type="EMBL" id="CP003643">
    <property type="protein sequence ID" value="AFZ28357.1"/>
    <property type="molecule type" value="Genomic_DNA"/>
</dbReference>
<evidence type="ECO:0000313" key="2">
    <source>
        <dbReference type="Proteomes" id="UP000010475"/>
    </source>
</evidence>
<accession>K9X9M4</accession>